<feature type="region of interest" description="Disordered" evidence="1">
    <location>
        <begin position="60"/>
        <end position="83"/>
    </location>
</feature>
<proteinExistence type="predicted"/>
<keyword evidence="3" id="KW-1185">Reference proteome</keyword>
<accession>A0AAV4R9H0</accession>
<protein>
    <submittedName>
        <fullName evidence="2">Uncharacterized protein</fullName>
    </submittedName>
</protein>
<evidence type="ECO:0000313" key="3">
    <source>
        <dbReference type="Proteomes" id="UP001054945"/>
    </source>
</evidence>
<name>A0AAV4R9H0_CAEEX</name>
<reference evidence="2 3" key="1">
    <citation type="submission" date="2021-06" db="EMBL/GenBank/DDBJ databases">
        <title>Caerostris extrusa draft genome.</title>
        <authorList>
            <person name="Kono N."/>
            <person name="Arakawa K."/>
        </authorList>
    </citation>
    <scope>NUCLEOTIDE SEQUENCE [LARGE SCALE GENOMIC DNA]</scope>
</reference>
<evidence type="ECO:0000313" key="2">
    <source>
        <dbReference type="EMBL" id="GIY18953.1"/>
    </source>
</evidence>
<sequence length="83" mass="9768">MHSFFNLSYLIESSFRCGTRMSIALWSIKCLLHLRAQGIRTQAELMKMLKVLVPGEVENRKDEEFRDSEKEEKNTAYKRKRGS</sequence>
<gene>
    <name evidence="2" type="ORF">CEXT_231251</name>
</gene>
<organism evidence="2 3">
    <name type="scientific">Caerostris extrusa</name>
    <name type="common">Bark spider</name>
    <name type="synonym">Caerostris bankana</name>
    <dbReference type="NCBI Taxonomy" id="172846"/>
    <lineage>
        <taxon>Eukaryota</taxon>
        <taxon>Metazoa</taxon>
        <taxon>Ecdysozoa</taxon>
        <taxon>Arthropoda</taxon>
        <taxon>Chelicerata</taxon>
        <taxon>Arachnida</taxon>
        <taxon>Araneae</taxon>
        <taxon>Araneomorphae</taxon>
        <taxon>Entelegynae</taxon>
        <taxon>Araneoidea</taxon>
        <taxon>Araneidae</taxon>
        <taxon>Caerostris</taxon>
    </lineage>
</organism>
<dbReference type="EMBL" id="BPLR01007700">
    <property type="protein sequence ID" value="GIY18953.1"/>
    <property type="molecule type" value="Genomic_DNA"/>
</dbReference>
<feature type="compositionally biased region" description="Basic and acidic residues" evidence="1">
    <location>
        <begin position="60"/>
        <end position="75"/>
    </location>
</feature>
<evidence type="ECO:0000256" key="1">
    <source>
        <dbReference type="SAM" id="MobiDB-lite"/>
    </source>
</evidence>
<dbReference type="Proteomes" id="UP001054945">
    <property type="component" value="Unassembled WGS sequence"/>
</dbReference>
<comment type="caution">
    <text evidence="2">The sequence shown here is derived from an EMBL/GenBank/DDBJ whole genome shotgun (WGS) entry which is preliminary data.</text>
</comment>
<dbReference type="AlphaFoldDB" id="A0AAV4R9H0"/>